<dbReference type="Pfam" id="PF02109">
    <property type="entry name" value="DAD"/>
    <property type="match status" value="1"/>
</dbReference>
<evidence type="ECO:0000313" key="9">
    <source>
        <dbReference type="EMBL" id="CAD7664114.1"/>
    </source>
</evidence>
<keyword evidence="7 8" id="KW-0472">Membrane</keyword>
<dbReference type="UniPathway" id="UPA00378"/>
<comment type="pathway">
    <text evidence="2 8">Protein modification; protein glycosylation.</text>
</comment>
<dbReference type="Proteomes" id="UP000728032">
    <property type="component" value="Unassembled WGS sequence"/>
</dbReference>
<accession>A0A7R9MPN6</accession>
<comment type="similarity">
    <text evidence="3 8">Belongs to the DAD/OST2 family.</text>
</comment>
<gene>
    <name evidence="9" type="ORF">ONB1V03_LOCUS20672</name>
</gene>
<evidence type="ECO:0000256" key="6">
    <source>
        <dbReference type="ARBA" id="ARBA00022989"/>
    </source>
</evidence>
<keyword evidence="4 8" id="KW-0812">Transmembrane</keyword>
<evidence type="ECO:0000256" key="7">
    <source>
        <dbReference type="ARBA" id="ARBA00023136"/>
    </source>
</evidence>
<evidence type="ECO:0000256" key="5">
    <source>
        <dbReference type="ARBA" id="ARBA00022824"/>
    </source>
</evidence>
<evidence type="ECO:0000256" key="4">
    <source>
        <dbReference type="ARBA" id="ARBA00022692"/>
    </source>
</evidence>
<dbReference type="PANTHER" id="PTHR10705">
    <property type="entry name" value="DOLICHYL-DIPHOSPHOOLIGOSACCHARIDE--PROTEIN GLYCOSYLTRANSFERASE SUBUNIT DAD1"/>
    <property type="match status" value="1"/>
</dbReference>
<dbReference type="PANTHER" id="PTHR10705:SF0">
    <property type="entry name" value="DOLICHYL-DIPHOSPHOOLIGOSACCHARIDE--PROTEIN GLYCOSYLTRANSFERASE SUBUNIT DAD1"/>
    <property type="match status" value="1"/>
</dbReference>
<evidence type="ECO:0000256" key="3">
    <source>
        <dbReference type="ARBA" id="ARBA00009386"/>
    </source>
</evidence>
<evidence type="ECO:0000256" key="2">
    <source>
        <dbReference type="ARBA" id="ARBA00004922"/>
    </source>
</evidence>
<evidence type="ECO:0000256" key="8">
    <source>
        <dbReference type="RuleBase" id="RU361136"/>
    </source>
</evidence>
<proteinExistence type="inferred from homology"/>
<feature type="transmembrane region" description="Helical" evidence="8">
    <location>
        <begin position="78"/>
        <end position="99"/>
    </location>
</feature>
<keyword evidence="5 8" id="KW-0256">Endoplasmic reticulum</keyword>
<dbReference type="AlphaFoldDB" id="A0A7R9MPN6"/>
<evidence type="ECO:0000256" key="1">
    <source>
        <dbReference type="ARBA" id="ARBA00004477"/>
    </source>
</evidence>
<sequence length="100" mass="11674">MSDSIAAQLFPKLNGHQNQLLYLILTEKCEPKNLFVDTNLDYKTHQKREDMANVVQVMVRFYEEYSAKTSQRLKLIDAYLLYILLTGVIQFLYCCLVGTF</sequence>
<dbReference type="EMBL" id="OC951157">
    <property type="protein sequence ID" value="CAD7664114.1"/>
    <property type="molecule type" value="Genomic_DNA"/>
</dbReference>
<dbReference type="OrthoDB" id="445566at2759"/>
<name>A0A7R9MPN6_9ACAR</name>
<reference evidence="9" key="1">
    <citation type="submission" date="2020-11" db="EMBL/GenBank/DDBJ databases">
        <authorList>
            <person name="Tran Van P."/>
        </authorList>
    </citation>
    <scope>NUCLEOTIDE SEQUENCE</scope>
</reference>
<protein>
    <recommendedName>
        <fullName evidence="8">Dolichyl-diphosphooligosaccharide--protein glycosyltransferase subunit DAD1</fullName>
        <shortName evidence="8">Oligosaccharyl transferase subunit DAD1</shortName>
    </recommendedName>
</protein>
<dbReference type="InterPro" id="IPR003038">
    <property type="entry name" value="DAD/Ost2"/>
</dbReference>
<comment type="caution">
    <text evidence="8">Lacks conserved residue(s) required for the propagation of feature annotation.</text>
</comment>
<evidence type="ECO:0000313" key="10">
    <source>
        <dbReference type="Proteomes" id="UP000728032"/>
    </source>
</evidence>
<comment type="function">
    <text evidence="8">Subunit of the oligosaccharyl transferase (OST) complex that catalyzes the initial transfer of a defined glycan (Glc(3)Man(9)GlcNAc(2) in eukaryotes) from the lipid carrier dolichol-pyrophosphate to an asparagine residue within an Asn-X-Ser/Thr consensus motif in nascent polypeptide chains, the first step in protein N-glycosylation. N-glycosylation occurs cotranslationally and the complex associates with the Sec61 complex at the channel-forming translocon complex that mediates protein translocation across the endoplasmic reticulum (ER). All subunits are required for a maximal enzyme activity.</text>
</comment>
<feature type="non-terminal residue" evidence="9">
    <location>
        <position position="1"/>
    </location>
</feature>
<comment type="subunit">
    <text evidence="8">Component of the oligosaccharyltransferase (OST) complex.</text>
</comment>
<dbReference type="GO" id="GO:0008250">
    <property type="term" value="C:oligosaccharyltransferase complex"/>
    <property type="evidence" value="ECO:0007669"/>
    <property type="project" value="InterPro"/>
</dbReference>
<dbReference type="GO" id="GO:0006487">
    <property type="term" value="P:protein N-linked glycosylation"/>
    <property type="evidence" value="ECO:0007669"/>
    <property type="project" value="TreeGrafter"/>
</dbReference>
<keyword evidence="6 8" id="KW-1133">Transmembrane helix</keyword>
<comment type="subcellular location">
    <subcellularLocation>
        <location evidence="1 8">Endoplasmic reticulum membrane</location>
        <topology evidence="1 8">Multi-pass membrane protein</topology>
    </subcellularLocation>
</comment>
<keyword evidence="10" id="KW-1185">Reference proteome</keyword>
<dbReference type="EMBL" id="CAJPVJ010036332">
    <property type="protein sequence ID" value="CAG2181251.1"/>
    <property type="molecule type" value="Genomic_DNA"/>
</dbReference>
<organism evidence="9">
    <name type="scientific">Oppiella nova</name>
    <dbReference type="NCBI Taxonomy" id="334625"/>
    <lineage>
        <taxon>Eukaryota</taxon>
        <taxon>Metazoa</taxon>
        <taxon>Ecdysozoa</taxon>
        <taxon>Arthropoda</taxon>
        <taxon>Chelicerata</taxon>
        <taxon>Arachnida</taxon>
        <taxon>Acari</taxon>
        <taxon>Acariformes</taxon>
        <taxon>Sarcoptiformes</taxon>
        <taxon>Oribatida</taxon>
        <taxon>Brachypylina</taxon>
        <taxon>Oppioidea</taxon>
        <taxon>Oppiidae</taxon>
        <taxon>Oppiella</taxon>
    </lineage>
</organism>